<evidence type="ECO:0000313" key="2">
    <source>
        <dbReference type="EMBL" id="PZR55165.1"/>
    </source>
</evidence>
<dbReference type="Pfam" id="PF01844">
    <property type="entry name" value="HNH"/>
    <property type="match status" value="1"/>
</dbReference>
<sequence>MAARQKYTYERLAEAAASSTSMTEVMRHLGAPLRGGSMSHVSKRLKALGIDTSHFPRGQKYSPELLAEAAASSDSVAGVLRFLGLIQAGGTHAHISRRLKALGIDTSHFRRDQGGRKRVNRLEACQVLVLDPTATKRRDPKRLRRALLEIGREYACEVCGCDGRWQGLPLTLHVDHISGDFRDNRQENLRFLCPNCHAQTPTFAGLGTGRYSRPTVLPRAIDQVV</sequence>
<proteinExistence type="predicted"/>
<keyword evidence="3" id="KW-1185">Reference proteome</keyword>
<dbReference type="InterPro" id="IPR002711">
    <property type="entry name" value="HNH"/>
</dbReference>
<dbReference type="GO" id="GO:0003676">
    <property type="term" value="F:nucleic acid binding"/>
    <property type="evidence" value="ECO:0007669"/>
    <property type="project" value="InterPro"/>
</dbReference>
<dbReference type="CDD" id="cd00085">
    <property type="entry name" value="HNHc"/>
    <property type="match status" value="1"/>
</dbReference>
<accession>A0A2W5X406</accession>
<keyword evidence="2" id="KW-0540">Nuclease</keyword>
<dbReference type="RefSeq" id="WP_111249529.1">
    <property type="nucleotide sequence ID" value="NZ_QKWH01000001.1"/>
</dbReference>
<keyword evidence="2" id="KW-0255">Endonuclease</keyword>
<dbReference type="AlphaFoldDB" id="A0A2W5X406"/>
<organism evidence="2 3">
    <name type="scientific">Xylanimonas oleitrophica</name>
    <dbReference type="NCBI Taxonomy" id="2607479"/>
    <lineage>
        <taxon>Bacteria</taxon>
        <taxon>Bacillati</taxon>
        <taxon>Actinomycetota</taxon>
        <taxon>Actinomycetes</taxon>
        <taxon>Micrococcales</taxon>
        <taxon>Promicromonosporaceae</taxon>
        <taxon>Xylanimonas</taxon>
    </lineage>
</organism>
<dbReference type="GO" id="GO:0008270">
    <property type="term" value="F:zinc ion binding"/>
    <property type="evidence" value="ECO:0007669"/>
    <property type="project" value="InterPro"/>
</dbReference>
<keyword evidence="2" id="KW-0378">Hydrolase</keyword>
<dbReference type="Proteomes" id="UP000248783">
    <property type="component" value="Unassembled WGS sequence"/>
</dbReference>
<dbReference type="GO" id="GO:0004519">
    <property type="term" value="F:endonuclease activity"/>
    <property type="evidence" value="ECO:0007669"/>
    <property type="project" value="UniProtKB-KW"/>
</dbReference>
<dbReference type="SMART" id="SM00507">
    <property type="entry name" value="HNHc"/>
    <property type="match status" value="1"/>
</dbReference>
<name>A0A2W5X406_9MICO</name>
<protein>
    <submittedName>
        <fullName evidence="2">HNH endonuclease</fullName>
    </submittedName>
</protein>
<comment type="caution">
    <text evidence="2">The sequence shown here is derived from an EMBL/GenBank/DDBJ whole genome shotgun (WGS) entry which is preliminary data.</text>
</comment>
<gene>
    <name evidence="2" type="ORF">DNL40_01945</name>
</gene>
<dbReference type="EMBL" id="QKWH01000001">
    <property type="protein sequence ID" value="PZR55165.1"/>
    <property type="molecule type" value="Genomic_DNA"/>
</dbReference>
<dbReference type="InterPro" id="IPR003615">
    <property type="entry name" value="HNH_nuc"/>
</dbReference>
<feature type="domain" description="HNH nuclease" evidence="1">
    <location>
        <begin position="142"/>
        <end position="198"/>
    </location>
</feature>
<evidence type="ECO:0000259" key="1">
    <source>
        <dbReference type="SMART" id="SM00507"/>
    </source>
</evidence>
<reference evidence="2 3" key="1">
    <citation type="submission" date="2018-06" db="EMBL/GenBank/DDBJ databases">
        <title>Whole genome sequencing of a novel hydrocarbon degrading bacterial strain, PW21 isolated from oil contaminated produced water sample.</title>
        <authorList>
            <person name="Nagkirti P."/>
            <person name="Shaikh A."/>
            <person name="Gowdaman V."/>
            <person name="Engineer A.E."/>
            <person name="Dagar S."/>
            <person name="Dhakephalkar P.K."/>
        </authorList>
    </citation>
    <scope>NUCLEOTIDE SEQUENCE [LARGE SCALE GENOMIC DNA]</scope>
    <source>
        <strain evidence="2 3">PW21</strain>
    </source>
</reference>
<evidence type="ECO:0000313" key="3">
    <source>
        <dbReference type="Proteomes" id="UP000248783"/>
    </source>
</evidence>